<reference evidence="5" key="2">
    <citation type="submission" date="2025-08" db="UniProtKB">
        <authorList>
            <consortium name="Ensembl"/>
        </authorList>
    </citation>
    <scope>IDENTIFICATION</scope>
</reference>
<dbReference type="Proteomes" id="UP000694402">
    <property type="component" value="Unassembled WGS sequence"/>
</dbReference>
<organism evidence="5 6">
    <name type="scientific">Oncorhynchus tshawytscha</name>
    <name type="common">Chinook salmon</name>
    <name type="synonym">Salmo tshawytscha</name>
    <dbReference type="NCBI Taxonomy" id="74940"/>
    <lineage>
        <taxon>Eukaryota</taxon>
        <taxon>Metazoa</taxon>
        <taxon>Chordata</taxon>
        <taxon>Craniata</taxon>
        <taxon>Vertebrata</taxon>
        <taxon>Euteleostomi</taxon>
        <taxon>Actinopterygii</taxon>
        <taxon>Neopterygii</taxon>
        <taxon>Teleostei</taxon>
        <taxon>Protacanthopterygii</taxon>
        <taxon>Salmoniformes</taxon>
        <taxon>Salmonidae</taxon>
        <taxon>Salmoninae</taxon>
        <taxon>Oncorhynchus</taxon>
    </lineage>
</organism>
<evidence type="ECO:0000256" key="1">
    <source>
        <dbReference type="ARBA" id="ARBA00010948"/>
    </source>
</evidence>
<feature type="domain" description="Epg5-like TPR" evidence="4">
    <location>
        <begin position="1138"/>
        <end position="1336"/>
    </location>
</feature>
<feature type="compositionally biased region" description="Polar residues" evidence="3">
    <location>
        <begin position="432"/>
        <end position="445"/>
    </location>
</feature>
<sequence>EASETLSETSQRSTQILPQTSEEPLPTSQTLSSSTLSQTSSSTSPQTLEKPSETEPEKRNEWRGEAQGAELRAEPPSTEVGRETQNKTHIQTQACISTTLETPLAPSAPALYPSLPTLEEGSLMQLHKEALRACGTRGPAVLPLGEQECPLSLEPVAFSLEQLSVWEPGGGMCVWVEGVEVCAARFAVLARQEGHELTELLQNYWRCRRQLTHAHTQLHTHTSDCNTTQNRLWSFRDEQLTLQGVCGDQSKVYGYHRFQQADFSEAVLVELRKLFEARSELLHQKVALHAYTALLSRLQVESYLHCLLHGENTLSHTLQPSSLLPLKESISVLFSFTRRVLDDTQFQTDIHLWLQRLVAVLLRVGGSGEHLYLLNHLLCCSAGVGKWAAAFLQIQVLGNASGVQQFMQALAILMSPVRHRAEFMSHMKPCESQSATASGPESGNWTLVDEGGEEDEDPESSWLLLCEEDLISLLSQFPFQQLFTHLLEMSKKGVYEPKSCSSQKMMRVFAFASSLIELLAVGLNTYDSARYRQLVKRIGHTIRMTVCYVSDHWAQYVSVAGPARPRTISLEKLQLEYDHLFLRAVLHVLRNKRLGIWLFMSEMPYGTLSSSMLWRVLYVMQCAETAAPDTLNSTDNTYTCLQALREPSHQERFEKWLCEVNSSDGISLLTALAHMAMPTHHSDPTFITTIALLVFQVSYVSVSTRETYSKVGRELLAAIATVHPYIISVLLDRLRETIETVGMVALYLSKELPLFLWRPSPEEVCVIGGWLLQHPLSAVENSLACVLLEGLDWGYTQDGTLALPSSLHSEVALLVAEAYQKYLTDKPYNGLISEGIKQVSYLASVLRLGLSPEASFSQWAWQLLLRLKLHGNTQYPQAAWSTPGSAPNPSPELTHAPNMHPVLRAVKAGLPIGCYLAIAMTTVGHSLEVFCTEGVDLLKNLIQSQHLRAAVHLLDNILPPTYPLSFYLLKNTQFVGCVQLFLQCDGVCPQGVTQQVTHRVAPLFTGGTYGDMVRLLNSVIQTHVVESSRPGRVGPAAVLEFWLGILTQQNLWYRDRTVLFLMDQICRSAFTHHQEECVQRLLYQQHKIALGYHGDRGLLSSLVGWIAGNATPSFIEGQSLSGEVWFAWLVLNMEGMFEEDSQLGRCMEHELLSDPNLSPDQALKKAQQRLKLPVAPSLQRLQVYRWACQALSTPPDHPLLPLVWQRFLQLYLRQPGPEYGLDAGGCIGRRFFQGSTQAVLLRDLRQRLQEVSDFHHAASQALRVPPTHTPSQGEDRPNSPPHLFLTSPQIHTELVRLFGVFAVWLDDETLQKKEVYLPSLPPQYDPQRLAKVMHKQQVCVSYVSYCIGG</sequence>
<keyword evidence="6" id="KW-1185">Reference proteome</keyword>
<protein>
    <recommendedName>
        <fullName evidence="4">Epg5-like TPR domain-containing protein</fullName>
    </recommendedName>
</protein>
<reference evidence="5" key="3">
    <citation type="submission" date="2025-09" db="UniProtKB">
        <authorList>
            <consortium name="Ensembl"/>
        </authorList>
    </citation>
    <scope>IDENTIFICATION</scope>
</reference>
<dbReference type="GO" id="GO:0005737">
    <property type="term" value="C:cytoplasm"/>
    <property type="evidence" value="ECO:0007669"/>
    <property type="project" value="TreeGrafter"/>
</dbReference>
<feature type="region of interest" description="Disordered" evidence="3">
    <location>
        <begin position="1"/>
        <end position="88"/>
    </location>
</feature>
<comment type="similarity">
    <text evidence="1">Belongs to the EPG5 family.</text>
</comment>
<dbReference type="Ensembl" id="ENSOTST00005117603.1">
    <property type="protein sequence ID" value="ENSOTSP00005141859.1"/>
    <property type="gene ID" value="ENSOTSG00005002541.2"/>
</dbReference>
<dbReference type="InterPro" id="IPR051436">
    <property type="entry name" value="Autophagy-related_EPG5"/>
</dbReference>
<dbReference type="GeneTree" id="ENSGT00390000007354"/>
<feature type="compositionally biased region" description="Low complexity" evidence="3">
    <location>
        <begin position="24"/>
        <end position="48"/>
    </location>
</feature>
<name>A0AAZ3RPJ4_ONCTS</name>
<reference evidence="6" key="1">
    <citation type="journal article" date="2018" name="PLoS ONE">
        <title>Chinook salmon (Oncorhynchus tshawytscha) genome and transcriptome.</title>
        <authorList>
            <person name="Christensen K.A."/>
            <person name="Leong J.S."/>
            <person name="Sakhrani D."/>
            <person name="Biagi C.A."/>
            <person name="Minkley D.R."/>
            <person name="Withler R.E."/>
            <person name="Rondeau E.B."/>
            <person name="Koop B.F."/>
            <person name="Devlin R.H."/>
        </authorList>
    </citation>
    <scope>NUCLEOTIDE SEQUENCE [LARGE SCALE GENOMIC DNA]</scope>
</reference>
<dbReference type="PANTHER" id="PTHR31139">
    <property type="entry name" value="ECTOPIC P GRANULES PROTEIN 5 HOMOLOG"/>
    <property type="match status" value="1"/>
</dbReference>
<dbReference type="InterPro" id="IPR058750">
    <property type="entry name" value="TPR_Epg5"/>
</dbReference>
<feature type="compositionally biased region" description="Polar residues" evidence="3">
    <location>
        <begin position="1"/>
        <end position="22"/>
    </location>
</feature>
<keyword evidence="2" id="KW-0072">Autophagy</keyword>
<evidence type="ECO:0000256" key="2">
    <source>
        <dbReference type="ARBA" id="ARBA00023006"/>
    </source>
</evidence>
<accession>A0AAZ3RPJ4</accession>
<proteinExistence type="inferred from homology"/>
<dbReference type="Pfam" id="PF26573">
    <property type="entry name" value="TPR_Epg5_2"/>
    <property type="match status" value="1"/>
</dbReference>
<feature type="compositionally biased region" description="Basic and acidic residues" evidence="3">
    <location>
        <begin position="50"/>
        <end position="64"/>
    </location>
</feature>
<dbReference type="GO" id="GO:0097352">
    <property type="term" value="P:autophagosome maturation"/>
    <property type="evidence" value="ECO:0007669"/>
    <property type="project" value="TreeGrafter"/>
</dbReference>
<evidence type="ECO:0000259" key="4">
    <source>
        <dbReference type="Pfam" id="PF26573"/>
    </source>
</evidence>
<gene>
    <name evidence="5" type="primary">EPG5</name>
</gene>
<feature type="region of interest" description="Disordered" evidence="3">
    <location>
        <begin position="432"/>
        <end position="456"/>
    </location>
</feature>
<dbReference type="PANTHER" id="PTHR31139:SF4">
    <property type="entry name" value="ECTOPIC P GRANULES PROTEIN 5 HOMOLOG"/>
    <property type="match status" value="1"/>
</dbReference>
<evidence type="ECO:0000256" key="3">
    <source>
        <dbReference type="SAM" id="MobiDB-lite"/>
    </source>
</evidence>
<feature type="region of interest" description="Disordered" evidence="3">
    <location>
        <begin position="1259"/>
        <end position="1282"/>
    </location>
</feature>
<evidence type="ECO:0000313" key="5">
    <source>
        <dbReference type="Ensembl" id="ENSOTSP00005141859.1"/>
    </source>
</evidence>
<evidence type="ECO:0000313" key="6">
    <source>
        <dbReference type="Proteomes" id="UP000694402"/>
    </source>
</evidence>